<accession>A0A8S3X7F4</accession>
<feature type="region of interest" description="Disordered" evidence="1">
    <location>
        <begin position="47"/>
        <end position="78"/>
    </location>
</feature>
<protein>
    <submittedName>
        <fullName evidence="2">(apollo) hypothetical protein</fullName>
    </submittedName>
</protein>
<evidence type="ECO:0000256" key="1">
    <source>
        <dbReference type="SAM" id="MobiDB-lite"/>
    </source>
</evidence>
<sequence>MKHPPLTTFSSVPHGHRILKCSMMANRINLARLKQTPATLLYKTCSSSPVSMPKKWSHNYQTGLRPLQPVSGGGNNLK</sequence>
<keyword evidence="3" id="KW-1185">Reference proteome</keyword>
<dbReference type="AlphaFoldDB" id="A0A8S3X7F4"/>
<proteinExistence type="predicted"/>
<evidence type="ECO:0000313" key="3">
    <source>
        <dbReference type="Proteomes" id="UP000691718"/>
    </source>
</evidence>
<comment type="caution">
    <text evidence="2">The sequence shown here is derived from an EMBL/GenBank/DDBJ whole genome shotgun (WGS) entry which is preliminary data.</text>
</comment>
<dbReference type="Proteomes" id="UP000691718">
    <property type="component" value="Unassembled WGS sequence"/>
</dbReference>
<organism evidence="2 3">
    <name type="scientific">Parnassius apollo</name>
    <name type="common">Apollo butterfly</name>
    <name type="synonym">Papilio apollo</name>
    <dbReference type="NCBI Taxonomy" id="110799"/>
    <lineage>
        <taxon>Eukaryota</taxon>
        <taxon>Metazoa</taxon>
        <taxon>Ecdysozoa</taxon>
        <taxon>Arthropoda</taxon>
        <taxon>Hexapoda</taxon>
        <taxon>Insecta</taxon>
        <taxon>Pterygota</taxon>
        <taxon>Neoptera</taxon>
        <taxon>Endopterygota</taxon>
        <taxon>Lepidoptera</taxon>
        <taxon>Glossata</taxon>
        <taxon>Ditrysia</taxon>
        <taxon>Papilionoidea</taxon>
        <taxon>Papilionidae</taxon>
        <taxon>Parnassiinae</taxon>
        <taxon>Parnassini</taxon>
        <taxon>Parnassius</taxon>
        <taxon>Parnassius</taxon>
    </lineage>
</organism>
<dbReference type="EMBL" id="CAJQZP010001011">
    <property type="protein sequence ID" value="CAG5008220.1"/>
    <property type="molecule type" value="Genomic_DNA"/>
</dbReference>
<name>A0A8S3X7F4_PARAO</name>
<gene>
    <name evidence="2" type="ORF">PAPOLLO_LOCUS15039</name>
</gene>
<reference evidence="2" key="1">
    <citation type="submission" date="2021-04" db="EMBL/GenBank/DDBJ databases">
        <authorList>
            <person name="Tunstrom K."/>
        </authorList>
    </citation>
    <scope>NUCLEOTIDE SEQUENCE</scope>
</reference>
<evidence type="ECO:0000313" key="2">
    <source>
        <dbReference type="EMBL" id="CAG5008220.1"/>
    </source>
</evidence>